<comment type="caution">
    <text evidence="1">The sequence shown here is derived from an EMBL/GenBank/DDBJ whole genome shotgun (WGS) entry which is preliminary data.</text>
</comment>
<gene>
    <name evidence="1" type="ORF">J4G43_09765</name>
</gene>
<dbReference type="InterPro" id="IPR021322">
    <property type="entry name" value="DUF2924"/>
</dbReference>
<accession>A0A939M265</accession>
<sequence>MQKHPLKRWPDITRVQSSPLGFEQDWGRTGASQPGVSIATQLAGLDQKRTVLTPGTVLVREWDRRPQRVMVMADGFTWNGQTYDSLSKVAFAITGTKWNGPRFFGLRDKTPSTVEARP</sequence>
<organism evidence="1">
    <name type="scientific">Bradyrhizobium barranii subsp. barranii</name>
    <dbReference type="NCBI Taxonomy" id="2823807"/>
    <lineage>
        <taxon>Bacteria</taxon>
        <taxon>Pseudomonadati</taxon>
        <taxon>Pseudomonadota</taxon>
        <taxon>Alphaproteobacteria</taxon>
        <taxon>Hyphomicrobiales</taxon>
        <taxon>Nitrobacteraceae</taxon>
        <taxon>Bradyrhizobium</taxon>
        <taxon>Bradyrhizobium barranii</taxon>
    </lineage>
</organism>
<dbReference type="EMBL" id="JAGEMI010000001">
    <property type="protein sequence ID" value="MBO1861213.1"/>
    <property type="molecule type" value="Genomic_DNA"/>
</dbReference>
<name>A0A939M265_9BRAD</name>
<reference evidence="1" key="1">
    <citation type="submission" date="2021-03" db="EMBL/GenBank/DDBJ databases">
        <title>Whole Genome Sequence of Bradyrhizobium sp. Strain 144S4.</title>
        <authorList>
            <person name="Bromfield E.S.P."/>
            <person name="Cloutier S."/>
        </authorList>
    </citation>
    <scope>NUCLEOTIDE SEQUENCE [LARGE SCALE GENOMIC DNA]</scope>
    <source>
        <strain evidence="1">144S4</strain>
    </source>
</reference>
<proteinExistence type="predicted"/>
<protein>
    <submittedName>
        <fullName evidence="1">DUF2924 domain-containing protein</fullName>
    </submittedName>
</protein>
<evidence type="ECO:0000313" key="1">
    <source>
        <dbReference type="EMBL" id="MBO1861213.1"/>
    </source>
</evidence>
<dbReference type="AlphaFoldDB" id="A0A939M265"/>
<dbReference type="Pfam" id="PF11149">
    <property type="entry name" value="DUF2924"/>
    <property type="match status" value="1"/>
</dbReference>